<feature type="region of interest" description="Disordered" evidence="1">
    <location>
        <begin position="81"/>
        <end position="131"/>
    </location>
</feature>
<sequence>MATPLRLVLDTNVCLDLFVFGDAQCAALREALRTGAVQAVTDEACRAEWLAVLDYPQLALDAARQAEAAATYDALLHLPPVDRHGPLPSPQRKPGSSDFDASMHESPGSSLRSSDEEAGTASAPRLPRCRDPDDQKFLELARACGAQWLLSRDRELLRLARRTRREHGFDIVTPQAWAQAQAGSAGAASAKPV</sequence>
<dbReference type="InterPro" id="IPR029060">
    <property type="entry name" value="PIN-like_dom_sf"/>
</dbReference>
<protein>
    <submittedName>
        <fullName evidence="3">Toxin-antitoxin system toxin component, PIN family</fullName>
    </submittedName>
</protein>
<reference evidence="3 4" key="1">
    <citation type="submission" date="2024-06" db="EMBL/GenBank/DDBJ databases">
        <authorList>
            <person name="Woo H."/>
        </authorList>
    </citation>
    <scope>NUCLEOTIDE SEQUENCE [LARGE SCALE GENOMIC DNA]</scope>
    <source>
        <strain evidence="3 4">S2-g</strain>
    </source>
</reference>
<dbReference type="Proteomes" id="UP001556170">
    <property type="component" value="Unassembled WGS sequence"/>
</dbReference>
<evidence type="ECO:0000256" key="1">
    <source>
        <dbReference type="SAM" id="MobiDB-lite"/>
    </source>
</evidence>
<proteinExistence type="predicted"/>
<dbReference type="InterPro" id="IPR002850">
    <property type="entry name" value="PIN_toxin-like"/>
</dbReference>
<dbReference type="EMBL" id="JBFOHL010000019">
    <property type="protein sequence ID" value="MEW9625771.1"/>
    <property type="molecule type" value="Genomic_DNA"/>
</dbReference>
<evidence type="ECO:0000313" key="3">
    <source>
        <dbReference type="EMBL" id="MEW9625771.1"/>
    </source>
</evidence>
<dbReference type="PANTHER" id="PTHR34610:SF3">
    <property type="entry name" value="SSL7007 PROTEIN"/>
    <property type="match status" value="1"/>
</dbReference>
<comment type="caution">
    <text evidence="3">The sequence shown here is derived from an EMBL/GenBank/DDBJ whole genome shotgun (WGS) entry which is preliminary data.</text>
</comment>
<accession>A0ABV3QT63</accession>
<organism evidence="3 4">
    <name type="scientific">Rhodanobacter geophilus</name>
    <dbReference type="NCBI Taxonomy" id="3162488"/>
    <lineage>
        <taxon>Bacteria</taxon>
        <taxon>Pseudomonadati</taxon>
        <taxon>Pseudomonadota</taxon>
        <taxon>Gammaproteobacteria</taxon>
        <taxon>Lysobacterales</taxon>
        <taxon>Rhodanobacteraceae</taxon>
        <taxon>Rhodanobacter</taxon>
    </lineage>
</organism>
<dbReference type="InterPro" id="IPR002716">
    <property type="entry name" value="PIN_dom"/>
</dbReference>
<gene>
    <name evidence="3" type="ORF">ABQJ56_16215</name>
</gene>
<evidence type="ECO:0000313" key="4">
    <source>
        <dbReference type="Proteomes" id="UP001556170"/>
    </source>
</evidence>
<feature type="domain" description="PIN" evidence="2">
    <location>
        <begin position="6"/>
        <end position="154"/>
    </location>
</feature>
<dbReference type="Pfam" id="PF13470">
    <property type="entry name" value="PIN_3"/>
    <property type="match status" value="1"/>
</dbReference>
<name>A0ABV3QT63_9GAMM</name>
<dbReference type="PANTHER" id="PTHR34610">
    <property type="entry name" value="SSL7007 PROTEIN"/>
    <property type="match status" value="1"/>
</dbReference>
<keyword evidence="4" id="KW-1185">Reference proteome</keyword>
<evidence type="ECO:0000259" key="2">
    <source>
        <dbReference type="Pfam" id="PF13470"/>
    </source>
</evidence>
<dbReference type="SUPFAM" id="SSF88723">
    <property type="entry name" value="PIN domain-like"/>
    <property type="match status" value="1"/>
</dbReference>
<dbReference type="RefSeq" id="WP_367846061.1">
    <property type="nucleotide sequence ID" value="NZ_JBFOHL010000019.1"/>
</dbReference>